<comment type="caution">
    <text evidence="1">The sequence shown here is derived from an EMBL/GenBank/DDBJ whole genome shotgun (WGS) entry which is preliminary data.</text>
</comment>
<evidence type="ECO:0000313" key="2">
    <source>
        <dbReference type="Proteomes" id="UP001476798"/>
    </source>
</evidence>
<proteinExistence type="predicted"/>
<sequence>MLCVYKHLSSEHELLVWFILKSLRSMCQEVKVFSVFAFRLQKPQKSCDTLQAVSPPPRYIITACSEAKNAPPEPYTVLLSAGHGGVCSYDGGKKVNNEPRPAARSLLCSGR</sequence>
<evidence type="ECO:0000313" key="1">
    <source>
        <dbReference type="EMBL" id="MEQ2188091.1"/>
    </source>
</evidence>
<dbReference type="Proteomes" id="UP001476798">
    <property type="component" value="Unassembled WGS sequence"/>
</dbReference>
<accession>A0ABV0PXM3</accession>
<keyword evidence="2" id="KW-1185">Reference proteome</keyword>
<organism evidence="1 2">
    <name type="scientific">Goodea atripinnis</name>
    <dbReference type="NCBI Taxonomy" id="208336"/>
    <lineage>
        <taxon>Eukaryota</taxon>
        <taxon>Metazoa</taxon>
        <taxon>Chordata</taxon>
        <taxon>Craniata</taxon>
        <taxon>Vertebrata</taxon>
        <taxon>Euteleostomi</taxon>
        <taxon>Actinopterygii</taxon>
        <taxon>Neopterygii</taxon>
        <taxon>Teleostei</taxon>
        <taxon>Neoteleostei</taxon>
        <taxon>Acanthomorphata</taxon>
        <taxon>Ovalentaria</taxon>
        <taxon>Atherinomorphae</taxon>
        <taxon>Cyprinodontiformes</taxon>
        <taxon>Goodeidae</taxon>
        <taxon>Goodea</taxon>
    </lineage>
</organism>
<reference evidence="1 2" key="1">
    <citation type="submission" date="2021-06" db="EMBL/GenBank/DDBJ databases">
        <authorList>
            <person name="Palmer J.M."/>
        </authorList>
    </citation>
    <scope>NUCLEOTIDE SEQUENCE [LARGE SCALE GENOMIC DNA]</scope>
    <source>
        <strain evidence="1 2">GA_2019</strain>
        <tissue evidence="1">Muscle</tissue>
    </source>
</reference>
<dbReference type="EMBL" id="JAHRIO010090663">
    <property type="protein sequence ID" value="MEQ2188091.1"/>
    <property type="molecule type" value="Genomic_DNA"/>
</dbReference>
<gene>
    <name evidence="1" type="ORF">GOODEAATRI_011455</name>
</gene>
<protein>
    <submittedName>
        <fullName evidence="1">Uncharacterized protein</fullName>
    </submittedName>
</protein>
<name>A0ABV0PXM3_9TELE</name>